<dbReference type="GO" id="GO:0043138">
    <property type="term" value="F:3'-5' DNA helicase activity"/>
    <property type="evidence" value="ECO:0007669"/>
    <property type="project" value="UniProtKB-EC"/>
</dbReference>
<keyword evidence="16" id="KW-1185">Reference proteome</keyword>
<evidence type="ECO:0000256" key="4">
    <source>
        <dbReference type="ARBA" id="ARBA00022801"/>
    </source>
</evidence>
<evidence type="ECO:0000256" key="3">
    <source>
        <dbReference type="ARBA" id="ARBA00022741"/>
    </source>
</evidence>
<evidence type="ECO:0000256" key="12">
    <source>
        <dbReference type="SAM" id="MobiDB-lite"/>
    </source>
</evidence>
<dbReference type="GO" id="GO:0003677">
    <property type="term" value="F:DNA binding"/>
    <property type="evidence" value="ECO:0007669"/>
    <property type="project" value="UniProtKB-KW"/>
</dbReference>
<dbReference type="PROSITE" id="PS51194">
    <property type="entry name" value="HELICASE_CTER"/>
    <property type="match status" value="1"/>
</dbReference>
<reference evidence="15 16" key="1">
    <citation type="submission" date="2016-02" db="EMBL/GenBank/DDBJ databases">
        <title>Discovery of a natural microsporidian pathogen with a broad tissue tropism in Caenorhabditis elegans.</title>
        <authorList>
            <person name="Luallen R.J."/>
            <person name="Reinke A.W."/>
            <person name="Tong L."/>
            <person name="Botts M.R."/>
            <person name="Felix M.-A."/>
            <person name="Troemel E.R."/>
        </authorList>
    </citation>
    <scope>NUCLEOTIDE SEQUENCE [LARGE SCALE GENOMIC DNA]</scope>
    <source>
        <strain evidence="15 16">JUm2807</strain>
    </source>
</reference>
<sequence>MPQRKESIDPMLAYAIKSTEDSDSEDIMFLGHSHSGSSALLDSTHKSIYDITTDESTTHTVYPTGGAQALAGQKTRETRTLPPDEILLDSEEEVWGERHSAPAHARGRAANSTIQHILKTPTKPLSACHISTSTLLSSKQTPRLPHLPQTQTQTQNPRVQTLEGWQMYATAEECENINNISHTICDLMEKSPGKACILLAQRKAAIDEILARRNNQLTANAVCRPYPEYPENFSENLPGKHSNKHPERPRLTRPESISCSQEYRAGSVLTRTQAQSVVCLRMVFGLHTFRKNQMEIIEAALNGKDIFVLMPTGGGKSLTFQLPALVSEGITVVISPLLALIQDQIKNLLRIGIPALALNSSHTQNERTLALSLLTRTGEAIGVAKHAGQVPLVKLVYVTPEMVVMSKTLNDILQTLVQRRRLARFVVDEAHCVSQWGHDFRPDYTQLSLLKSTYPTVPITALTATATQTVEKDILSALRMGGCQTFSQSFNRPNIRYTVVPKAAQPLAEVVSFIQTHYPEETGIIYCLTKRDCEWLSTTLNSAYGLRTGYYHAGLTKKERLEVAKQWDARRICVVVATIAFGMGIDKKDVRFVLHYTLPKSLEGYYQETGRAGRDQLPSECVLFYSYGDKKKIDYMINLGEASLEAMNRQRDHLRAVIDFCENRVECRRHLLLHYFGEDFPRHCGAGCDNCQSRGLVTEVDCLAEALELQRIVAQHTMIPEGKLVLEAKKSIAGSKEHIARVIRWLVGRGYLGTELVVGGRGFSWSYLKLGKGAPEEVMIGVCEDASKGPEKGEGTSRAGAGANTARAKATAKATTKGLARTRSQTRTNPKPAQDVYVEEYLDDLDF</sequence>
<proteinExistence type="inferred from homology"/>
<dbReference type="OrthoDB" id="10261556at2759"/>
<comment type="catalytic activity">
    <reaction evidence="10 11">
        <text>Couples ATP hydrolysis with the unwinding of duplex DNA by translocating in the 3'-5' direction.</text>
        <dbReference type="EC" id="5.6.2.4"/>
    </reaction>
</comment>
<evidence type="ECO:0000256" key="5">
    <source>
        <dbReference type="ARBA" id="ARBA00022806"/>
    </source>
</evidence>
<keyword evidence="6 11" id="KW-0067">ATP-binding</keyword>
<name>A0A177ED59_9MICR</name>
<comment type="similarity">
    <text evidence="2 11">Belongs to the helicase family. RecQ subfamily.</text>
</comment>
<comment type="subcellular location">
    <subcellularLocation>
        <location evidence="1 11">Nucleus</location>
    </subcellularLocation>
</comment>
<dbReference type="GeneID" id="93647591"/>
<dbReference type="RefSeq" id="XP_067543847.1">
    <property type="nucleotide sequence ID" value="XM_067688659.1"/>
</dbReference>
<feature type="compositionally biased region" description="Low complexity" evidence="12">
    <location>
        <begin position="796"/>
        <end position="823"/>
    </location>
</feature>
<dbReference type="CDD" id="cd18794">
    <property type="entry name" value="SF2_C_RecQ"/>
    <property type="match status" value="1"/>
</dbReference>
<dbReference type="EC" id="5.6.2.4" evidence="11"/>
<dbReference type="Proteomes" id="UP000185944">
    <property type="component" value="Unassembled WGS sequence"/>
</dbReference>
<keyword evidence="3 11" id="KW-0547">Nucleotide-binding</keyword>
<dbReference type="InterPro" id="IPR027417">
    <property type="entry name" value="P-loop_NTPase"/>
</dbReference>
<dbReference type="GO" id="GO:0005524">
    <property type="term" value="F:ATP binding"/>
    <property type="evidence" value="ECO:0007669"/>
    <property type="project" value="UniProtKB-KW"/>
</dbReference>
<dbReference type="InterPro" id="IPR011545">
    <property type="entry name" value="DEAD/DEAH_box_helicase_dom"/>
</dbReference>
<dbReference type="Gene3D" id="1.10.10.10">
    <property type="entry name" value="Winged helix-like DNA-binding domain superfamily/Winged helix DNA-binding domain"/>
    <property type="match status" value="1"/>
</dbReference>
<dbReference type="InterPro" id="IPR002464">
    <property type="entry name" value="DNA/RNA_helicase_DEAH_CS"/>
</dbReference>
<dbReference type="FunFam" id="3.40.50.300:FF:000296">
    <property type="entry name" value="ATP-dependent DNA helicase RecQ"/>
    <property type="match status" value="1"/>
</dbReference>
<dbReference type="SUPFAM" id="SSF52540">
    <property type="entry name" value="P-loop containing nucleoside triphosphate hydrolases"/>
    <property type="match status" value="2"/>
</dbReference>
<dbReference type="SMART" id="SM00487">
    <property type="entry name" value="DEXDc"/>
    <property type="match status" value="1"/>
</dbReference>
<dbReference type="SMART" id="SM00490">
    <property type="entry name" value="HELICc"/>
    <property type="match status" value="1"/>
</dbReference>
<evidence type="ECO:0000256" key="9">
    <source>
        <dbReference type="ARBA" id="ARBA00023242"/>
    </source>
</evidence>
<dbReference type="Pfam" id="PF00270">
    <property type="entry name" value="DEAD"/>
    <property type="match status" value="1"/>
</dbReference>
<dbReference type="GO" id="GO:0005737">
    <property type="term" value="C:cytoplasm"/>
    <property type="evidence" value="ECO:0007669"/>
    <property type="project" value="TreeGrafter"/>
</dbReference>
<protein>
    <recommendedName>
        <fullName evidence="11">ATP-dependent DNA helicase</fullName>
        <ecNumber evidence="11">5.6.2.4</ecNumber>
    </recommendedName>
</protein>
<feature type="region of interest" description="Disordered" evidence="12">
    <location>
        <begin position="787"/>
        <end position="835"/>
    </location>
</feature>
<keyword evidence="4 11" id="KW-0378">Hydrolase</keyword>
<feature type="region of interest" description="Disordered" evidence="12">
    <location>
        <begin position="233"/>
        <end position="256"/>
    </location>
</feature>
<dbReference type="GO" id="GO:0005694">
    <property type="term" value="C:chromosome"/>
    <property type="evidence" value="ECO:0007669"/>
    <property type="project" value="TreeGrafter"/>
</dbReference>
<dbReference type="GO" id="GO:0009378">
    <property type="term" value="F:four-way junction helicase activity"/>
    <property type="evidence" value="ECO:0007669"/>
    <property type="project" value="TreeGrafter"/>
</dbReference>
<evidence type="ECO:0000313" key="16">
    <source>
        <dbReference type="Proteomes" id="UP000185944"/>
    </source>
</evidence>
<dbReference type="NCBIfam" id="TIGR00614">
    <property type="entry name" value="recQ_fam"/>
    <property type="match status" value="1"/>
</dbReference>
<accession>A0A177ED59</accession>
<dbReference type="FunFam" id="3.40.50.300:FF:001975">
    <property type="entry name" value="ATP-dependent DNA helicase"/>
    <property type="match status" value="1"/>
</dbReference>
<dbReference type="PROSITE" id="PS51192">
    <property type="entry name" value="HELICASE_ATP_BIND_1"/>
    <property type="match status" value="1"/>
</dbReference>
<evidence type="ECO:0000256" key="8">
    <source>
        <dbReference type="ARBA" id="ARBA00023235"/>
    </source>
</evidence>
<organism evidence="15 16">
    <name type="scientific">Nematocida displodere</name>
    <dbReference type="NCBI Taxonomy" id="1805483"/>
    <lineage>
        <taxon>Eukaryota</taxon>
        <taxon>Fungi</taxon>
        <taxon>Fungi incertae sedis</taxon>
        <taxon>Microsporidia</taxon>
        <taxon>Nematocida</taxon>
    </lineage>
</organism>
<evidence type="ECO:0000313" key="15">
    <source>
        <dbReference type="EMBL" id="OAG29102.1"/>
    </source>
</evidence>
<dbReference type="VEuPathDB" id="MicrosporidiaDB:NEDG_01241"/>
<dbReference type="CDD" id="cd17920">
    <property type="entry name" value="DEXHc_RecQ"/>
    <property type="match status" value="1"/>
</dbReference>
<evidence type="ECO:0000256" key="1">
    <source>
        <dbReference type="ARBA" id="ARBA00004123"/>
    </source>
</evidence>
<keyword evidence="7" id="KW-0238">DNA-binding</keyword>
<dbReference type="EMBL" id="LTDL01000042">
    <property type="protein sequence ID" value="OAG29102.1"/>
    <property type="molecule type" value="Genomic_DNA"/>
</dbReference>
<dbReference type="GO" id="GO:0005634">
    <property type="term" value="C:nucleus"/>
    <property type="evidence" value="ECO:0007669"/>
    <property type="project" value="UniProtKB-SubCell"/>
</dbReference>
<feature type="domain" description="Helicase C-terminal" evidence="14">
    <location>
        <begin position="506"/>
        <end position="655"/>
    </location>
</feature>
<keyword evidence="5 11" id="KW-0347">Helicase</keyword>
<feature type="region of interest" description="Disordered" evidence="12">
    <location>
        <begin position="138"/>
        <end position="157"/>
    </location>
</feature>
<keyword evidence="9 11" id="KW-0539">Nucleus</keyword>
<evidence type="ECO:0000256" key="2">
    <source>
        <dbReference type="ARBA" id="ARBA00005446"/>
    </source>
</evidence>
<feature type="compositionally biased region" description="Basic and acidic residues" evidence="12">
    <location>
        <begin position="244"/>
        <end position="253"/>
    </location>
</feature>
<evidence type="ECO:0000259" key="14">
    <source>
        <dbReference type="PROSITE" id="PS51194"/>
    </source>
</evidence>
<dbReference type="InterPro" id="IPR004589">
    <property type="entry name" value="DNA_helicase_ATP-dep_RecQ"/>
</dbReference>
<dbReference type="PANTHER" id="PTHR13710:SF153">
    <property type="entry name" value="RECQ-LIKE DNA HELICASE BLM"/>
    <property type="match status" value="1"/>
</dbReference>
<gene>
    <name evidence="15" type="ORF">NEDG_01241</name>
</gene>
<dbReference type="PROSITE" id="PS00690">
    <property type="entry name" value="DEAH_ATP_HELICASE"/>
    <property type="match status" value="1"/>
</dbReference>
<dbReference type="STRING" id="1805483.A0A177ED59"/>
<evidence type="ECO:0000256" key="6">
    <source>
        <dbReference type="ARBA" id="ARBA00022840"/>
    </source>
</evidence>
<dbReference type="InterPro" id="IPR032284">
    <property type="entry name" value="RecQ_Zn-bd"/>
</dbReference>
<keyword evidence="8" id="KW-0413">Isomerase</keyword>
<dbReference type="InterPro" id="IPR036388">
    <property type="entry name" value="WH-like_DNA-bd_sf"/>
</dbReference>
<feature type="compositionally biased region" description="Low complexity" evidence="12">
    <location>
        <begin position="140"/>
        <end position="157"/>
    </location>
</feature>
<comment type="caution">
    <text evidence="15">The sequence shown here is derived from an EMBL/GenBank/DDBJ whole genome shotgun (WGS) entry which is preliminary data.</text>
</comment>
<dbReference type="Gene3D" id="3.40.50.300">
    <property type="entry name" value="P-loop containing nucleotide triphosphate hydrolases"/>
    <property type="match status" value="2"/>
</dbReference>
<evidence type="ECO:0000256" key="10">
    <source>
        <dbReference type="ARBA" id="ARBA00034617"/>
    </source>
</evidence>
<feature type="domain" description="Helicase ATP-binding" evidence="13">
    <location>
        <begin position="297"/>
        <end position="484"/>
    </location>
</feature>
<dbReference type="PANTHER" id="PTHR13710">
    <property type="entry name" value="DNA HELICASE RECQ FAMILY MEMBER"/>
    <property type="match status" value="1"/>
</dbReference>
<dbReference type="Pfam" id="PF00271">
    <property type="entry name" value="Helicase_C"/>
    <property type="match status" value="1"/>
</dbReference>
<dbReference type="GO" id="GO:0000724">
    <property type="term" value="P:double-strand break repair via homologous recombination"/>
    <property type="evidence" value="ECO:0007669"/>
    <property type="project" value="TreeGrafter"/>
</dbReference>
<dbReference type="AlphaFoldDB" id="A0A177ED59"/>
<dbReference type="GO" id="GO:0016887">
    <property type="term" value="F:ATP hydrolysis activity"/>
    <property type="evidence" value="ECO:0007669"/>
    <property type="project" value="RHEA"/>
</dbReference>
<comment type="catalytic activity">
    <reaction evidence="11">
        <text>ATP + H2O = ADP + phosphate + H(+)</text>
        <dbReference type="Rhea" id="RHEA:13065"/>
        <dbReference type="ChEBI" id="CHEBI:15377"/>
        <dbReference type="ChEBI" id="CHEBI:15378"/>
        <dbReference type="ChEBI" id="CHEBI:30616"/>
        <dbReference type="ChEBI" id="CHEBI:43474"/>
        <dbReference type="ChEBI" id="CHEBI:456216"/>
    </reaction>
</comment>
<dbReference type="InterPro" id="IPR014001">
    <property type="entry name" value="Helicase_ATP-bd"/>
</dbReference>
<evidence type="ECO:0000256" key="7">
    <source>
        <dbReference type="ARBA" id="ARBA00023125"/>
    </source>
</evidence>
<dbReference type="InterPro" id="IPR001650">
    <property type="entry name" value="Helicase_C-like"/>
</dbReference>
<evidence type="ECO:0000259" key="13">
    <source>
        <dbReference type="PROSITE" id="PS51192"/>
    </source>
</evidence>
<dbReference type="Pfam" id="PF16124">
    <property type="entry name" value="RecQ_Zn_bind"/>
    <property type="match status" value="1"/>
</dbReference>
<evidence type="ECO:0000256" key="11">
    <source>
        <dbReference type="RuleBase" id="RU364117"/>
    </source>
</evidence>